<accession>A0A4V5N497</accession>
<dbReference type="EMBL" id="NAJL01000026">
    <property type="protein sequence ID" value="TKA26879.1"/>
    <property type="molecule type" value="Genomic_DNA"/>
</dbReference>
<dbReference type="AlphaFoldDB" id="A0A4V5N497"/>
<evidence type="ECO:0000256" key="1">
    <source>
        <dbReference type="SAM" id="MobiDB-lite"/>
    </source>
</evidence>
<feature type="region of interest" description="Disordered" evidence="1">
    <location>
        <begin position="1"/>
        <end position="78"/>
    </location>
</feature>
<gene>
    <name evidence="2" type="ORF">B0A50_04325</name>
</gene>
<evidence type="ECO:0000313" key="2">
    <source>
        <dbReference type="EMBL" id="TKA26879.1"/>
    </source>
</evidence>
<sequence>MQLHAGNDDDDEDDGDDDDGTKDFQADNDNNNNKNINNIKDDSNITDQQATHEKTTPPASTQEVMSNPTSPIRTKTVPIPPERILHSLADADHDFIDPIVPSAPEALLFAESFIHPKRAALATFCAATWSLEAWEAARAGTPARREGMRRMGFDVVVRGAGLVSANVRELLEGFEGAFRVMGRLLEWCLASAGV</sequence>
<dbReference type="Proteomes" id="UP000308549">
    <property type="component" value="Unassembled WGS sequence"/>
</dbReference>
<feature type="compositionally biased region" description="Low complexity" evidence="1">
    <location>
        <begin position="27"/>
        <end position="38"/>
    </location>
</feature>
<comment type="caution">
    <text evidence="2">The sequence shown here is derived from an EMBL/GenBank/DDBJ whole genome shotgun (WGS) entry which is preliminary data.</text>
</comment>
<reference evidence="2 3" key="1">
    <citation type="submission" date="2017-03" db="EMBL/GenBank/DDBJ databases">
        <title>Genomes of endolithic fungi from Antarctica.</title>
        <authorList>
            <person name="Coleine C."/>
            <person name="Masonjones S."/>
            <person name="Stajich J.E."/>
        </authorList>
    </citation>
    <scope>NUCLEOTIDE SEQUENCE [LARGE SCALE GENOMIC DNA]</scope>
    <source>
        <strain evidence="2 3">CCFEE 6315</strain>
    </source>
</reference>
<evidence type="ECO:0000313" key="3">
    <source>
        <dbReference type="Proteomes" id="UP000308549"/>
    </source>
</evidence>
<feature type="compositionally biased region" description="Polar residues" evidence="1">
    <location>
        <begin position="57"/>
        <end position="73"/>
    </location>
</feature>
<protein>
    <submittedName>
        <fullName evidence="2">Uncharacterized protein</fullName>
    </submittedName>
</protein>
<proteinExistence type="predicted"/>
<feature type="compositionally biased region" description="Acidic residues" evidence="1">
    <location>
        <begin position="8"/>
        <end position="20"/>
    </location>
</feature>
<name>A0A4V5N497_9PEZI</name>
<keyword evidence="3" id="KW-1185">Reference proteome</keyword>
<organism evidence="2 3">
    <name type="scientific">Salinomyces thailandicus</name>
    <dbReference type="NCBI Taxonomy" id="706561"/>
    <lineage>
        <taxon>Eukaryota</taxon>
        <taxon>Fungi</taxon>
        <taxon>Dikarya</taxon>
        <taxon>Ascomycota</taxon>
        <taxon>Pezizomycotina</taxon>
        <taxon>Dothideomycetes</taxon>
        <taxon>Dothideomycetidae</taxon>
        <taxon>Mycosphaerellales</taxon>
        <taxon>Teratosphaeriaceae</taxon>
        <taxon>Salinomyces</taxon>
    </lineage>
</organism>